<dbReference type="AlphaFoldDB" id="A0A101PBV5"/>
<comment type="caution">
    <text evidence="1">The sequence shown here is derived from an EMBL/GenBank/DDBJ whole genome shotgun (WGS) entry which is preliminary data.</text>
</comment>
<dbReference type="Proteomes" id="UP000053127">
    <property type="component" value="Unassembled WGS sequence"/>
</dbReference>
<sequence length="95" mass="10475">MNHTEKALKNGWGWVLGVSGQECRVYSQPAHAPIEDPKELLEEAAKLLGVADPALVPARIRRLKADQKRALKSAALAWETVHSLTDAQRGERPAR</sequence>
<accession>A0A101PBV5</accession>
<dbReference type="STRING" id="67386.AQI95_09695"/>
<keyword evidence="2" id="KW-1185">Reference proteome</keyword>
<evidence type="ECO:0000313" key="1">
    <source>
        <dbReference type="EMBL" id="KUN08615.1"/>
    </source>
</evidence>
<dbReference type="EMBL" id="LMWN01000008">
    <property type="protein sequence ID" value="KUN08615.1"/>
    <property type="molecule type" value="Genomic_DNA"/>
</dbReference>
<evidence type="ECO:0000313" key="2">
    <source>
        <dbReference type="Proteomes" id="UP000053127"/>
    </source>
</evidence>
<organism evidence="1 2">
    <name type="scientific">Streptomyces yokosukanensis</name>
    <dbReference type="NCBI Taxonomy" id="67386"/>
    <lineage>
        <taxon>Bacteria</taxon>
        <taxon>Bacillati</taxon>
        <taxon>Actinomycetota</taxon>
        <taxon>Actinomycetes</taxon>
        <taxon>Kitasatosporales</taxon>
        <taxon>Streptomycetaceae</taxon>
        <taxon>Streptomyces</taxon>
    </lineage>
</organism>
<name>A0A101PBV5_9ACTN</name>
<gene>
    <name evidence="1" type="ORF">AQI95_09695</name>
</gene>
<dbReference type="OrthoDB" id="4253467at2"/>
<dbReference type="RefSeq" id="WP_067120299.1">
    <property type="nucleotide sequence ID" value="NZ_KQ948208.1"/>
</dbReference>
<proteinExistence type="predicted"/>
<protein>
    <submittedName>
        <fullName evidence="1">Uncharacterized protein</fullName>
    </submittedName>
</protein>
<reference evidence="1 2" key="1">
    <citation type="submission" date="2015-10" db="EMBL/GenBank/DDBJ databases">
        <title>Draft genome sequence of Streptomyces yokosukanensis DSM 40224, type strain for the species Streptomyces yokosukanensis.</title>
        <authorList>
            <person name="Ruckert C."/>
            <person name="Winkler A."/>
            <person name="Kalinowski J."/>
            <person name="Kampfer P."/>
            <person name="Glaeser S."/>
        </authorList>
    </citation>
    <scope>NUCLEOTIDE SEQUENCE [LARGE SCALE GENOMIC DNA]</scope>
    <source>
        <strain evidence="1 2">DSM 40224</strain>
    </source>
</reference>